<dbReference type="EMBL" id="CAJNOM010000420">
    <property type="protein sequence ID" value="CAF1427588.1"/>
    <property type="molecule type" value="Genomic_DNA"/>
</dbReference>
<feature type="transmembrane region" description="Helical" evidence="5">
    <location>
        <begin position="572"/>
        <end position="598"/>
    </location>
</feature>
<dbReference type="SUPFAM" id="SSF81321">
    <property type="entry name" value="Family A G protein-coupled receptor-like"/>
    <property type="match status" value="1"/>
</dbReference>
<evidence type="ECO:0000259" key="6">
    <source>
        <dbReference type="PROSITE" id="PS50262"/>
    </source>
</evidence>
<feature type="transmembrane region" description="Helical" evidence="5">
    <location>
        <begin position="368"/>
        <end position="387"/>
    </location>
</feature>
<evidence type="ECO:0000313" key="9">
    <source>
        <dbReference type="Proteomes" id="UP000663832"/>
    </source>
</evidence>
<dbReference type="InterPro" id="IPR017452">
    <property type="entry name" value="GPCR_Rhodpsn_7TM"/>
</dbReference>
<comment type="caution">
    <text evidence="7">The sequence shown here is derived from an EMBL/GenBank/DDBJ whole genome shotgun (WGS) entry which is preliminary data.</text>
</comment>
<dbReference type="AlphaFoldDB" id="A0A814VB19"/>
<keyword evidence="2 5" id="KW-0812">Transmembrane</keyword>
<comment type="subcellular location">
    <subcellularLocation>
        <location evidence="1">Membrane</location>
    </subcellularLocation>
</comment>
<evidence type="ECO:0000256" key="2">
    <source>
        <dbReference type="ARBA" id="ARBA00022692"/>
    </source>
</evidence>
<feature type="transmembrane region" description="Helical" evidence="5">
    <location>
        <begin position="393"/>
        <end position="413"/>
    </location>
</feature>
<keyword evidence="9" id="KW-1185">Reference proteome</keyword>
<dbReference type="EMBL" id="CAJNOI010000210">
    <property type="protein sequence ID" value="CAF1185652.1"/>
    <property type="molecule type" value="Genomic_DNA"/>
</dbReference>
<evidence type="ECO:0000256" key="3">
    <source>
        <dbReference type="ARBA" id="ARBA00022989"/>
    </source>
</evidence>
<accession>A0A814VB19</accession>
<feature type="transmembrane region" description="Helical" evidence="5">
    <location>
        <begin position="512"/>
        <end position="539"/>
    </location>
</feature>
<evidence type="ECO:0000256" key="4">
    <source>
        <dbReference type="ARBA" id="ARBA00023136"/>
    </source>
</evidence>
<dbReference type="OrthoDB" id="10558867at2759"/>
<sequence length="646" mass="73092">MKIIPLIREKIHVFCFLLTATLNKRDVLPMGTQKMNGNSYLNAFFGLTIEKPEGWYASSIQEIRSILSGDTGSISIDNKTSVQKSDEAVVGQMIPLFGFTKNPSNIPEKKQNDSSNAAIIGLAFNFTNQEITGDNCDFIDYFNQGLQNASDTKILTSSVCQPIDINGVEFTMQGVILNIDDLMVQQSEFVKITKDADLKKRDVLPMETQNTNGNSYLNAFFGLTIEKPEGWLALSSKQLGYLLSDTESTSFNNKTPVQKYNQGETVQIIPLFRFEEDPLNILEKKQDIRLYARIIGLALNLTGEEITGDYCYFLVGYNKGIRESGNKKIMGSSVCRQIDINGVEFTMQELTLNVGNSMILKQTEIVRNTNTVGLLFAITFIFLILIHRQSHTVRYLLSSNVVLTSSIYFLIVLYNHINGLFYHTLSPMSCVIVSYIMSSSAASISYSLMLQSLSQLIFIIFYRNKYLLSFKFHFLILLLSWIISYTLVPIPCALLKGFIYDSSLYLCIVNTNLVFVIVYVMFTGCLIPFTIIGLIYYYIMFYLHKTRNTSVAPLAVISNHPTRKKIDRNLAVLRNIMINVTIMSVTGLPSFIILILLVLKKTTVTVNIYCTLFTLFGVVLMTVTTFFLKKSARKIFFNCFHSFKIK</sequence>
<evidence type="ECO:0000313" key="8">
    <source>
        <dbReference type="EMBL" id="CAF1427588.1"/>
    </source>
</evidence>
<keyword evidence="4 5" id="KW-0472">Membrane</keyword>
<keyword evidence="3 5" id="KW-1133">Transmembrane helix</keyword>
<dbReference type="GO" id="GO:0016020">
    <property type="term" value="C:membrane"/>
    <property type="evidence" value="ECO:0007669"/>
    <property type="project" value="UniProtKB-SubCell"/>
</dbReference>
<reference evidence="7" key="1">
    <citation type="submission" date="2021-02" db="EMBL/GenBank/DDBJ databases">
        <authorList>
            <person name="Nowell W R."/>
        </authorList>
    </citation>
    <scope>NUCLEOTIDE SEQUENCE</scope>
</reference>
<feature type="transmembrane region" description="Helical" evidence="5">
    <location>
        <begin position="474"/>
        <end position="500"/>
    </location>
</feature>
<protein>
    <recommendedName>
        <fullName evidence="6">G-protein coupled receptors family 1 profile domain-containing protein</fullName>
    </recommendedName>
</protein>
<name>A0A814VB19_9BILA</name>
<evidence type="ECO:0000256" key="5">
    <source>
        <dbReference type="SAM" id="Phobius"/>
    </source>
</evidence>
<dbReference type="Proteomes" id="UP000663877">
    <property type="component" value="Unassembled WGS sequence"/>
</dbReference>
<gene>
    <name evidence="7" type="ORF">BJG266_LOCUS26033</name>
    <name evidence="8" type="ORF">QVE165_LOCUS38731</name>
</gene>
<proteinExistence type="predicted"/>
<dbReference type="Proteomes" id="UP000663832">
    <property type="component" value="Unassembled WGS sequence"/>
</dbReference>
<evidence type="ECO:0000256" key="1">
    <source>
        <dbReference type="ARBA" id="ARBA00004370"/>
    </source>
</evidence>
<feature type="transmembrane region" description="Helical" evidence="5">
    <location>
        <begin position="604"/>
        <end position="628"/>
    </location>
</feature>
<evidence type="ECO:0000313" key="7">
    <source>
        <dbReference type="EMBL" id="CAF1185652.1"/>
    </source>
</evidence>
<dbReference type="Gene3D" id="1.20.1070.10">
    <property type="entry name" value="Rhodopsin 7-helix transmembrane proteins"/>
    <property type="match status" value="1"/>
</dbReference>
<evidence type="ECO:0000313" key="10">
    <source>
        <dbReference type="Proteomes" id="UP000663877"/>
    </source>
</evidence>
<feature type="domain" description="G-protein coupled receptors family 1 profile" evidence="6">
    <location>
        <begin position="376"/>
        <end position="628"/>
    </location>
</feature>
<organism evidence="7 10">
    <name type="scientific">Adineta steineri</name>
    <dbReference type="NCBI Taxonomy" id="433720"/>
    <lineage>
        <taxon>Eukaryota</taxon>
        <taxon>Metazoa</taxon>
        <taxon>Spiralia</taxon>
        <taxon>Gnathifera</taxon>
        <taxon>Rotifera</taxon>
        <taxon>Eurotatoria</taxon>
        <taxon>Bdelloidea</taxon>
        <taxon>Adinetida</taxon>
        <taxon>Adinetidae</taxon>
        <taxon>Adineta</taxon>
    </lineage>
</organism>
<dbReference type="PROSITE" id="PS50262">
    <property type="entry name" value="G_PROTEIN_RECEP_F1_2"/>
    <property type="match status" value="1"/>
</dbReference>